<name>A0A6J6EAH5_9ZZZZ</name>
<organism evidence="2">
    <name type="scientific">freshwater metagenome</name>
    <dbReference type="NCBI Taxonomy" id="449393"/>
    <lineage>
        <taxon>unclassified sequences</taxon>
        <taxon>metagenomes</taxon>
        <taxon>ecological metagenomes</taxon>
    </lineage>
</organism>
<keyword evidence="1" id="KW-0472">Membrane</keyword>
<gene>
    <name evidence="2" type="ORF">UFOPK1747_00112</name>
</gene>
<feature type="transmembrane region" description="Helical" evidence="1">
    <location>
        <begin position="12"/>
        <end position="31"/>
    </location>
</feature>
<evidence type="ECO:0000313" key="2">
    <source>
        <dbReference type="EMBL" id="CAB4573442.1"/>
    </source>
</evidence>
<sequence length="36" mass="3932">MDNEVKVEVSKTSVTVIVIAASVVFPPVSVIRTFRL</sequence>
<proteinExistence type="predicted"/>
<reference evidence="2" key="1">
    <citation type="submission" date="2020-05" db="EMBL/GenBank/DDBJ databases">
        <authorList>
            <person name="Chiriac C."/>
            <person name="Salcher M."/>
            <person name="Ghai R."/>
            <person name="Kavagutti S V."/>
        </authorList>
    </citation>
    <scope>NUCLEOTIDE SEQUENCE</scope>
</reference>
<evidence type="ECO:0000256" key="1">
    <source>
        <dbReference type="SAM" id="Phobius"/>
    </source>
</evidence>
<dbReference type="AlphaFoldDB" id="A0A6J6EAH5"/>
<accession>A0A6J6EAH5</accession>
<keyword evidence="1" id="KW-1133">Transmembrane helix</keyword>
<protein>
    <submittedName>
        <fullName evidence="2">Unannotated protein</fullName>
    </submittedName>
</protein>
<dbReference type="EMBL" id="CAEZTV010000006">
    <property type="protein sequence ID" value="CAB4573442.1"/>
    <property type="molecule type" value="Genomic_DNA"/>
</dbReference>
<keyword evidence="1" id="KW-0812">Transmembrane</keyword>